<accession>A0A7E4UX23</accession>
<sequence length="293" mass="33712">MCNSVIVFLVFFTELVVCVAQLGLQEYIKGKIDKSGYPNGLVFNKTLGPSRVNVILSYPKLLAISESKHTMTTTFELRLEWTYSTLSWNPRHFSDIEHVIYPKKLLPLPDVSLINTPETVSSTISQNYFVKITNVGKITQSTVMSVTTVCDIDLAAFPFDNQTCSIDFTSFLFNSQEQSFLPQIVADYSYNMGNSEWRVDNLFAYIQQYDQGQGSERFEMASFVFNISRNANIFVIMFIFPLYFCNVLLIFGLFQPVIAYENYIDIVHIHVLYANRQRDYNEDADHGLLFRNQ</sequence>
<dbReference type="WBParaSite" id="Pan_g13878.t1">
    <property type="protein sequence ID" value="Pan_g13878.t1"/>
    <property type="gene ID" value="Pan_g13878"/>
</dbReference>
<reference evidence="6" key="2">
    <citation type="submission" date="2020-10" db="UniProtKB">
        <authorList>
            <consortium name="WormBaseParasite"/>
        </authorList>
    </citation>
    <scope>IDENTIFICATION</scope>
</reference>
<feature type="domain" description="Neurotransmitter-gated ion-channel ligand-binding" evidence="4">
    <location>
        <begin position="49"/>
        <end position="230"/>
    </location>
</feature>
<dbReference type="InterPro" id="IPR006202">
    <property type="entry name" value="Neur_chan_lig-bd"/>
</dbReference>
<dbReference type="InterPro" id="IPR006201">
    <property type="entry name" value="Neur_channel"/>
</dbReference>
<keyword evidence="5" id="KW-1185">Reference proteome</keyword>
<feature type="transmembrane region" description="Helical" evidence="3">
    <location>
        <begin position="233"/>
        <end position="254"/>
    </location>
</feature>
<dbReference type="CDD" id="cd18989">
    <property type="entry name" value="LGIC_ECD_cation"/>
    <property type="match status" value="1"/>
</dbReference>
<dbReference type="InterPro" id="IPR018000">
    <property type="entry name" value="Neurotransmitter_ion_chnl_CS"/>
</dbReference>
<dbReference type="AlphaFoldDB" id="A0A7E4UX23"/>
<evidence type="ECO:0000256" key="3">
    <source>
        <dbReference type="SAM" id="Phobius"/>
    </source>
</evidence>
<evidence type="ECO:0000256" key="2">
    <source>
        <dbReference type="ARBA" id="ARBA00023136"/>
    </source>
</evidence>
<keyword evidence="3" id="KW-1133">Transmembrane helix</keyword>
<dbReference type="Pfam" id="PF02931">
    <property type="entry name" value="Neur_chan_LBD"/>
    <property type="match status" value="1"/>
</dbReference>
<dbReference type="GO" id="GO:0004888">
    <property type="term" value="F:transmembrane signaling receptor activity"/>
    <property type="evidence" value="ECO:0007669"/>
    <property type="project" value="InterPro"/>
</dbReference>
<name>A0A7E4UX23_PANRE</name>
<dbReference type="PANTHER" id="PTHR18945">
    <property type="entry name" value="NEUROTRANSMITTER GATED ION CHANNEL"/>
    <property type="match status" value="1"/>
</dbReference>
<evidence type="ECO:0000256" key="1">
    <source>
        <dbReference type="ARBA" id="ARBA00004141"/>
    </source>
</evidence>
<comment type="subcellular location">
    <subcellularLocation>
        <location evidence="1">Membrane</location>
        <topology evidence="1">Multi-pass membrane protein</topology>
    </subcellularLocation>
</comment>
<organism evidence="5 6">
    <name type="scientific">Panagrellus redivivus</name>
    <name type="common">Microworm</name>
    <dbReference type="NCBI Taxonomy" id="6233"/>
    <lineage>
        <taxon>Eukaryota</taxon>
        <taxon>Metazoa</taxon>
        <taxon>Ecdysozoa</taxon>
        <taxon>Nematoda</taxon>
        <taxon>Chromadorea</taxon>
        <taxon>Rhabditida</taxon>
        <taxon>Tylenchina</taxon>
        <taxon>Panagrolaimomorpha</taxon>
        <taxon>Panagrolaimoidea</taxon>
        <taxon>Panagrolaimidae</taxon>
        <taxon>Panagrellus</taxon>
    </lineage>
</organism>
<dbReference type="Gene3D" id="2.70.170.10">
    <property type="entry name" value="Neurotransmitter-gated ion-channel ligand-binding domain"/>
    <property type="match status" value="1"/>
</dbReference>
<reference evidence="5" key="1">
    <citation type="journal article" date="2013" name="Genetics">
        <title>The draft genome and transcriptome of Panagrellus redivivus are shaped by the harsh demands of a free-living lifestyle.</title>
        <authorList>
            <person name="Srinivasan J."/>
            <person name="Dillman A.R."/>
            <person name="Macchietto M.G."/>
            <person name="Heikkinen L."/>
            <person name="Lakso M."/>
            <person name="Fracchia K.M."/>
            <person name="Antoshechkin I."/>
            <person name="Mortazavi A."/>
            <person name="Wong G."/>
            <person name="Sternberg P.W."/>
        </authorList>
    </citation>
    <scope>NUCLEOTIDE SEQUENCE [LARGE SCALE GENOMIC DNA]</scope>
    <source>
        <strain evidence="5">MT8872</strain>
    </source>
</reference>
<evidence type="ECO:0000313" key="6">
    <source>
        <dbReference type="WBParaSite" id="Pan_g13878.t1"/>
    </source>
</evidence>
<evidence type="ECO:0000313" key="5">
    <source>
        <dbReference type="Proteomes" id="UP000492821"/>
    </source>
</evidence>
<dbReference type="InterPro" id="IPR036734">
    <property type="entry name" value="Neur_chan_lig-bd_sf"/>
</dbReference>
<keyword evidence="3" id="KW-0812">Transmembrane</keyword>
<feature type="transmembrane region" description="Helical" evidence="3">
    <location>
        <begin position="6"/>
        <end position="24"/>
    </location>
</feature>
<keyword evidence="2 3" id="KW-0472">Membrane</keyword>
<dbReference type="SUPFAM" id="SSF63712">
    <property type="entry name" value="Nicotinic receptor ligand binding domain-like"/>
    <property type="match status" value="1"/>
</dbReference>
<evidence type="ECO:0000259" key="4">
    <source>
        <dbReference type="Pfam" id="PF02931"/>
    </source>
</evidence>
<dbReference type="GO" id="GO:0005230">
    <property type="term" value="F:extracellular ligand-gated monoatomic ion channel activity"/>
    <property type="evidence" value="ECO:0007669"/>
    <property type="project" value="InterPro"/>
</dbReference>
<dbReference type="Proteomes" id="UP000492821">
    <property type="component" value="Unassembled WGS sequence"/>
</dbReference>
<protein>
    <submittedName>
        <fullName evidence="6">Neur_chan_LBD domain-containing protein</fullName>
    </submittedName>
</protein>
<dbReference type="PROSITE" id="PS00236">
    <property type="entry name" value="NEUROTR_ION_CHANNEL"/>
    <property type="match status" value="1"/>
</dbReference>
<proteinExistence type="predicted"/>
<dbReference type="GO" id="GO:0016020">
    <property type="term" value="C:membrane"/>
    <property type="evidence" value="ECO:0007669"/>
    <property type="project" value="UniProtKB-SubCell"/>
</dbReference>